<sequence length="268" mass="27591">MAKTRWIGWTVALAGVLMIANAAAASKSAAEKGAGDTFEWSKAIPVGKEIEIKGVNGGITASRATGKEVEVHATKHAKRSDPADVTIEVIEHEDGVTICAKYPGAGNVCAPGDKGSSHTHNNDVEVDFEVRVPAGVRLVAHTVNGGIQAEGLAGPVEAETVNGAVRLSTSAYASAETVNGSITAALGSAEWTEPLSFNTVNGGIHLTLPAKLDVDLRARTLNGVVDSDFPVTVTGKLSKHSIHGTIGKGSRRLDLETTNGNISLNAGS</sequence>
<evidence type="ECO:0000313" key="3">
    <source>
        <dbReference type="EMBL" id="TMQ54719.1"/>
    </source>
</evidence>
<reference evidence="3 4" key="1">
    <citation type="journal article" date="2019" name="Nat. Microbiol.">
        <title>Mediterranean grassland soil C-N compound turnover is dependent on rainfall and depth, and is mediated by genomically divergent microorganisms.</title>
        <authorList>
            <person name="Diamond S."/>
            <person name="Andeer P.F."/>
            <person name="Li Z."/>
            <person name="Crits-Christoph A."/>
            <person name="Burstein D."/>
            <person name="Anantharaman K."/>
            <person name="Lane K.R."/>
            <person name="Thomas B.C."/>
            <person name="Pan C."/>
            <person name="Northen T.R."/>
            <person name="Banfield J.F."/>
        </authorList>
    </citation>
    <scope>NUCLEOTIDE SEQUENCE [LARGE SCALE GENOMIC DNA]</scope>
    <source>
        <strain evidence="3">WS_2</strain>
    </source>
</reference>
<feature type="chain" id="PRO_5022147056" description="DUF4097 domain-containing protein" evidence="1">
    <location>
        <begin position="25"/>
        <end position="268"/>
    </location>
</feature>
<proteinExistence type="predicted"/>
<organism evidence="3 4">
    <name type="scientific">Eiseniibacteriota bacterium</name>
    <dbReference type="NCBI Taxonomy" id="2212470"/>
    <lineage>
        <taxon>Bacteria</taxon>
        <taxon>Candidatus Eiseniibacteriota</taxon>
    </lineage>
</organism>
<dbReference type="Proteomes" id="UP000317716">
    <property type="component" value="Unassembled WGS sequence"/>
</dbReference>
<feature type="domain" description="DUF4097" evidence="2">
    <location>
        <begin position="141"/>
        <end position="264"/>
    </location>
</feature>
<feature type="signal peptide" evidence="1">
    <location>
        <begin position="1"/>
        <end position="24"/>
    </location>
</feature>
<dbReference type="AlphaFoldDB" id="A0A538STK1"/>
<evidence type="ECO:0000259" key="2">
    <source>
        <dbReference type="Pfam" id="PF13349"/>
    </source>
</evidence>
<comment type="caution">
    <text evidence="3">The sequence shown here is derived from an EMBL/GenBank/DDBJ whole genome shotgun (WGS) entry which is preliminary data.</text>
</comment>
<dbReference type="EMBL" id="VBOS01000251">
    <property type="protein sequence ID" value="TMQ54719.1"/>
    <property type="molecule type" value="Genomic_DNA"/>
</dbReference>
<evidence type="ECO:0000256" key="1">
    <source>
        <dbReference type="SAM" id="SignalP"/>
    </source>
</evidence>
<protein>
    <recommendedName>
        <fullName evidence="2">DUF4097 domain-containing protein</fullName>
    </recommendedName>
</protein>
<dbReference type="InterPro" id="IPR025164">
    <property type="entry name" value="Toastrack_DUF4097"/>
</dbReference>
<accession>A0A538STK1</accession>
<dbReference type="Pfam" id="PF13349">
    <property type="entry name" value="DUF4097"/>
    <property type="match status" value="1"/>
</dbReference>
<name>A0A538STK1_UNCEI</name>
<evidence type="ECO:0000313" key="4">
    <source>
        <dbReference type="Proteomes" id="UP000317716"/>
    </source>
</evidence>
<gene>
    <name evidence="3" type="ORF">E6K72_07420</name>
</gene>
<keyword evidence="1" id="KW-0732">Signal</keyword>